<keyword evidence="4" id="KW-1185">Reference proteome</keyword>
<sequence length="595" mass="66950">MLPDKTLPYNGDFSSAEDYVEQLLHFASTSDLFQILCGGVHILDFFTMDVGLFHAALPEEWHEFLLSRDLMVLLDLFMRDDLDDLPSASDGGPPGSLVRFIRDIRRFALGRSFAPGKPKLPALPRSVRVGMNPKKIHEVTNFVDYVDRLAEDVSSRTGDDISHVVDFGSGQNYLGRALASEPYNRHVVAVEGRENNVAAARYLDLKSGLAIQPKVRRNKKMWDKILSIAGPDGQDNPDVMAAAIQQVAGHEAFDFRPPEQVGAVYGVKNGTGLVQYISGRLDSGDLGDVIAQMEKDDSEESKKLKLMAVSIHSCGNLSHHAIRSLILNQDIRAIAIVGCCYNMLTERLGPPAYKHTYLRPTLQALNGRVFKESDKHDPQGFPMSQRFCSYNDYGVRLNITARMMACQAPYNWTRGESDNFFDRHFYRAVIQRMFLDRGVVGKVRHREPGESDKTGDSKPETPFDTSTNPIVIGSLRKPCYNSLKAYVRGVVEKLTTSEEYKQYSDVMQDKMGDVTDEEIERYEKTYLPRRPELCVIWSLMAFAATVAESLIVTDRWTFLKEHGDVVQEAWVETVFDYRESPRNLVVVGIKKKGAS</sequence>
<evidence type="ECO:0000313" key="4">
    <source>
        <dbReference type="Proteomes" id="UP000028045"/>
    </source>
</evidence>
<dbReference type="PANTHER" id="PTHR12496">
    <property type="entry name" value="CGI-41 METHYLTRANSFERASE"/>
    <property type="match status" value="1"/>
</dbReference>
<gene>
    <name evidence="3" type="ORF">S7711_01496</name>
</gene>
<dbReference type="Pfam" id="PF13679">
    <property type="entry name" value="Methyltransf_32"/>
    <property type="match status" value="1"/>
</dbReference>
<dbReference type="PANTHER" id="PTHR12496:SF0">
    <property type="entry name" value="METHYLTRANSFERASE DOMAIN-CONTAINING PROTEIN"/>
    <property type="match status" value="1"/>
</dbReference>
<accession>A0A084B754</accession>
<feature type="region of interest" description="Disordered" evidence="1">
    <location>
        <begin position="445"/>
        <end position="467"/>
    </location>
</feature>
<dbReference type="OrthoDB" id="10258156at2759"/>
<dbReference type="Proteomes" id="UP000028045">
    <property type="component" value="Unassembled WGS sequence"/>
</dbReference>
<evidence type="ECO:0000259" key="2">
    <source>
        <dbReference type="Pfam" id="PF13679"/>
    </source>
</evidence>
<evidence type="ECO:0000313" key="3">
    <source>
        <dbReference type="EMBL" id="KEY73383.1"/>
    </source>
</evidence>
<protein>
    <recommendedName>
        <fullName evidence="2">Methyltransferase domain-containing protein</fullName>
    </recommendedName>
</protein>
<dbReference type="EMBL" id="KL647853">
    <property type="protein sequence ID" value="KEY73383.1"/>
    <property type="molecule type" value="Genomic_DNA"/>
</dbReference>
<reference evidence="3 4" key="1">
    <citation type="journal article" date="2014" name="BMC Genomics">
        <title>Comparative genome sequencing reveals chemotype-specific gene clusters in the toxigenic black mold Stachybotrys.</title>
        <authorList>
            <person name="Semeiks J."/>
            <person name="Borek D."/>
            <person name="Otwinowski Z."/>
            <person name="Grishin N.V."/>
        </authorList>
    </citation>
    <scope>NUCLEOTIDE SEQUENCE [LARGE SCALE GENOMIC DNA]</scope>
    <source>
        <strain evidence="4">CBS 109288 / IBT 7711</strain>
    </source>
</reference>
<organism evidence="3 4">
    <name type="scientific">Stachybotrys chartarum (strain CBS 109288 / IBT 7711)</name>
    <name type="common">Toxic black mold</name>
    <name type="synonym">Stilbospora chartarum</name>
    <dbReference type="NCBI Taxonomy" id="1280523"/>
    <lineage>
        <taxon>Eukaryota</taxon>
        <taxon>Fungi</taxon>
        <taxon>Dikarya</taxon>
        <taxon>Ascomycota</taxon>
        <taxon>Pezizomycotina</taxon>
        <taxon>Sordariomycetes</taxon>
        <taxon>Hypocreomycetidae</taxon>
        <taxon>Hypocreales</taxon>
        <taxon>Stachybotryaceae</taxon>
        <taxon>Stachybotrys</taxon>
    </lineage>
</organism>
<proteinExistence type="predicted"/>
<feature type="domain" description="Methyltransferase" evidence="2">
    <location>
        <begin position="134"/>
        <end position="346"/>
    </location>
</feature>
<feature type="compositionally biased region" description="Basic and acidic residues" evidence="1">
    <location>
        <begin position="446"/>
        <end position="461"/>
    </location>
</feature>
<dbReference type="AlphaFoldDB" id="A0A084B754"/>
<name>A0A084B754_STACB</name>
<dbReference type="HOGENOM" id="CLU_016581_1_0_1"/>
<dbReference type="InterPro" id="IPR052220">
    <property type="entry name" value="METTL25"/>
</dbReference>
<evidence type="ECO:0000256" key="1">
    <source>
        <dbReference type="SAM" id="MobiDB-lite"/>
    </source>
</evidence>
<dbReference type="InterPro" id="IPR025714">
    <property type="entry name" value="Methyltranfer_dom"/>
</dbReference>